<dbReference type="InterPro" id="IPR016135">
    <property type="entry name" value="UBQ-conjugating_enzyme/RWD"/>
</dbReference>
<dbReference type="Pfam" id="PF01205">
    <property type="entry name" value="Impact_N"/>
    <property type="match status" value="1"/>
</dbReference>
<dbReference type="CDD" id="cd23821">
    <property type="entry name" value="RWD_IMPACT"/>
    <property type="match status" value="1"/>
</dbReference>
<dbReference type="EMBL" id="GACK01003237">
    <property type="protein sequence ID" value="JAA61797.1"/>
    <property type="molecule type" value="mRNA"/>
</dbReference>
<dbReference type="SUPFAM" id="SSF54211">
    <property type="entry name" value="Ribosomal protein S5 domain 2-like"/>
    <property type="match status" value="1"/>
</dbReference>
<dbReference type="InterPro" id="IPR006575">
    <property type="entry name" value="RWD_dom"/>
</dbReference>
<dbReference type="SUPFAM" id="SSF54495">
    <property type="entry name" value="UBC-like"/>
    <property type="match status" value="1"/>
</dbReference>
<comment type="subcellular location">
    <subcellularLocation>
        <location evidence="1">Cytoplasm</location>
    </subcellularLocation>
</comment>
<dbReference type="PROSITE" id="PS50908">
    <property type="entry name" value="RWD"/>
    <property type="match status" value="1"/>
</dbReference>
<feature type="domain" description="RWD" evidence="7">
    <location>
        <begin position="40"/>
        <end position="140"/>
    </location>
</feature>
<dbReference type="Gene3D" id="3.10.110.10">
    <property type="entry name" value="Ubiquitin Conjugating Enzyme"/>
    <property type="match status" value="1"/>
</dbReference>
<evidence type="ECO:0000256" key="1">
    <source>
        <dbReference type="ARBA" id="ARBA00004496"/>
    </source>
</evidence>
<reference evidence="8" key="2">
    <citation type="journal article" date="2015" name="J. Proteomics">
        <title>Sexual differences in the sialomes of the zebra tick, Rhipicephalus pulchellus.</title>
        <authorList>
            <person name="Tan A.W."/>
            <person name="Francischetti I.M."/>
            <person name="Slovak M."/>
            <person name="Kini R.M."/>
            <person name="Ribeiro J.M."/>
        </authorList>
    </citation>
    <scope>NUCLEOTIDE SEQUENCE</scope>
    <source>
        <tissue evidence="8">Salivary gland</tissue>
    </source>
</reference>
<dbReference type="Pfam" id="PF05773">
    <property type="entry name" value="RWD"/>
    <property type="match status" value="1"/>
</dbReference>
<keyword evidence="6" id="KW-0346">Stress response</keyword>
<dbReference type="GO" id="GO:0140469">
    <property type="term" value="P:GCN2-mediated signaling"/>
    <property type="evidence" value="ECO:0007669"/>
    <property type="project" value="TreeGrafter"/>
</dbReference>
<accession>L7MD96</accession>
<dbReference type="PROSITE" id="PS00910">
    <property type="entry name" value="UPF0029"/>
    <property type="match status" value="1"/>
</dbReference>
<evidence type="ECO:0000313" key="8">
    <source>
        <dbReference type="EMBL" id="JAA61797.1"/>
    </source>
</evidence>
<dbReference type="AlphaFoldDB" id="L7MD96"/>
<evidence type="ECO:0000256" key="4">
    <source>
        <dbReference type="ARBA" id="ARBA00022491"/>
    </source>
</evidence>
<dbReference type="GO" id="GO:0006446">
    <property type="term" value="P:regulation of translational initiation"/>
    <property type="evidence" value="ECO:0007669"/>
    <property type="project" value="TreeGrafter"/>
</dbReference>
<dbReference type="GO" id="GO:0005737">
    <property type="term" value="C:cytoplasm"/>
    <property type="evidence" value="ECO:0007669"/>
    <property type="project" value="UniProtKB-SubCell"/>
</dbReference>
<proteinExistence type="evidence at transcript level"/>
<dbReference type="SMART" id="SM00591">
    <property type="entry name" value="RWD"/>
    <property type="match status" value="1"/>
</dbReference>
<feature type="non-terminal residue" evidence="8">
    <location>
        <position position="1"/>
    </location>
</feature>
<evidence type="ECO:0000256" key="2">
    <source>
        <dbReference type="ARBA" id="ARBA00007665"/>
    </source>
</evidence>
<reference evidence="8" key="1">
    <citation type="submission" date="2012-11" db="EMBL/GenBank/DDBJ databases">
        <authorList>
            <person name="Lucero-Rivera Y.E."/>
            <person name="Tovar-Ramirez D."/>
        </authorList>
    </citation>
    <scope>NUCLEOTIDE SEQUENCE</scope>
    <source>
        <tissue evidence="8">Salivary gland</tissue>
    </source>
</reference>
<organism evidence="8">
    <name type="scientific">Rhipicephalus pulchellus</name>
    <name type="common">Yellow backed tick</name>
    <name type="synonym">Dermacentor pulchellus</name>
    <dbReference type="NCBI Taxonomy" id="72859"/>
    <lineage>
        <taxon>Eukaryota</taxon>
        <taxon>Metazoa</taxon>
        <taxon>Ecdysozoa</taxon>
        <taxon>Arthropoda</taxon>
        <taxon>Chelicerata</taxon>
        <taxon>Arachnida</taxon>
        <taxon>Acari</taxon>
        <taxon>Parasitiformes</taxon>
        <taxon>Ixodida</taxon>
        <taxon>Ixodoidea</taxon>
        <taxon>Ixodidae</taxon>
        <taxon>Rhipicephalinae</taxon>
        <taxon>Rhipicephalus</taxon>
        <taxon>Rhipicephalus</taxon>
    </lineage>
</organism>
<dbReference type="InterPro" id="IPR036956">
    <property type="entry name" value="Impact_N_sf"/>
</dbReference>
<evidence type="ECO:0000256" key="5">
    <source>
        <dbReference type="ARBA" id="ARBA00022845"/>
    </source>
</evidence>
<dbReference type="PANTHER" id="PTHR16301">
    <property type="entry name" value="IMPACT-RELATED"/>
    <property type="match status" value="1"/>
</dbReference>
<keyword evidence="5" id="KW-0810">Translation regulation</keyword>
<evidence type="ECO:0000256" key="3">
    <source>
        <dbReference type="ARBA" id="ARBA00022490"/>
    </source>
</evidence>
<dbReference type="Gene3D" id="3.30.230.30">
    <property type="entry name" value="Impact, N-terminal domain"/>
    <property type="match status" value="1"/>
</dbReference>
<name>L7MD96_RHIPC</name>
<comment type="similarity">
    <text evidence="2">Belongs to the IMPACT family.</text>
</comment>
<evidence type="ECO:0000256" key="6">
    <source>
        <dbReference type="ARBA" id="ARBA00023016"/>
    </source>
</evidence>
<dbReference type="InterPro" id="IPR023582">
    <property type="entry name" value="Impact"/>
</dbReference>
<dbReference type="InterPro" id="IPR020569">
    <property type="entry name" value="UPF0029_Impact_CS"/>
</dbReference>
<keyword evidence="3" id="KW-0963">Cytoplasm</keyword>
<sequence>CTLAVTCYVSDLLHRRDYPLDMSQGVDPVVAADNVSSQADEIEALSAIYQDDWKVEDAANRVYKIVLCSESNGDKLSFQVTLPPEYPSEAPPFYEISAPWMSQERKARLLAALDDHFYNHLGENILYDWIEIARKALDEGPAECESLATSDDETPEVVEPFEQLTLESDQPSAMDLRDGLNIFHGGTLEDRRSVFQAHLAEVHSAREVEQVLDELKTNKKIAEATHNIWAYRILQTEPRTVLCKDSEDDGETYAGNRLLHLLDILNVTNVLIVVTRWYGGIHLGPDRFKHINKVARDLLEQRGYIKKLPTLDAKAKGKHKRTKSKKM</sequence>
<evidence type="ECO:0000259" key="7">
    <source>
        <dbReference type="PROSITE" id="PS50908"/>
    </source>
</evidence>
<dbReference type="PANTHER" id="PTHR16301:SF25">
    <property type="entry name" value="PROTEIN IMPACT"/>
    <property type="match status" value="1"/>
</dbReference>
<keyword evidence="4" id="KW-0678">Repressor</keyword>
<protein>
    <submittedName>
        <fullName evidence="8">Putative impact log protein</fullName>
    </submittedName>
</protein>
<dbReference type="InterPro" id="IPR001498">
    <property type="entry name" value="Impact_N"/>
</dbReference>
<dbReference type="InterPro" id="IPR020568">
    <property type="entry name" value="Ribosomal_Su5_D2-typ_SF"/>
</dbReference>